<reference evidence="1 2" key="1">
    <citation type="submission" date="2021-12" db="EMBL/GenBank/DDBJ databases">
        <title>Genome sequencing of bacteria with rrn-lacking chromosome and rrn-plasmid.</title>
        <authorList>
            <person name="Anda M."/>
            <person name="Iwasaki W."/>
        </authorList>
    </citation>
    <scope>NUCLEOTIDE SEQUENCE [LARGE SCALE GENOMIC DNA]</scope>
    <source>
        <strain evidence="1 2">NBRC 101262</strain>
        <plasmid evidence="1 2">pPP1</plasmid>
    </source>
</reference>
<organism evidence="1 2">
    <name type="scientific">Persicobacter psychrovividus</name>
    <dbReference type="NCBI Taxonomy" id="387638"/>
    <lineage>
        <taxon>Bacteria</taxon>
        <taxon>Pseudomonadati</taxon>
        <taxon>Bacteroidota</taxon>
        <taxon>Cytophagia</taxon>
        <taxon>Cytophagales</taxon>
        <taxon>Persicobacteraceae</taxon>
        <taxon>Persicobacter</taxon>
    </lineage>
</organism>
<gene>
    <name evidence="1" type="ORF">PEPS_30200</name>
</gene>
<dbReference type="SUPFAM" id="SSF52540">
    <property type="entry name" value="P-loop containing nucleoside triphosphate hydrolases"/>
    <property type="match status" value="1"/>
</dbReference>
<accession>A0ABN6LC93</accession>
<evidence type="ECO:0000313" key="2">
    <source>
        <dbReference type="Proteomes" id="UP001354989"/>
    </source>
</evidence>
<dbReference type="Pfam" id="PF13479">
    <property type="entry name" value="AAA_24"/>
    <property type="match status" value="1"/>
</dbReference>
<protein>
    <recommendedName>
        <fullName evidence="3">AAA+ ATPase domain-containing protein</fullName>
    </recommendedName>
</protein>
<dbReference type="Gene3D" id="3.40.50.300">
    <property type="entry name" value="P-loop containing nucleotide triphosphate hydrolases"/>
    <property type="match status" value="1"/>
</dbReference>
<proteinExistence type="predicted"/>
<dbReference type="InterPro" id="IPR027417">
    <property type="entry name" value="P-loop_NTPase"/>
</dbReference>
<geneLocation type="plasmid" evidence="1 2">
    <name>pPP1</name>
</geneLocation>
<keyword evidence="2" id="KW-1185">Reference proteome</keyword>
<dbReference type="Proteomes" id="UP001354989">
    <property type="component" value="Plasmid pPP1"/>
</dbReference>
<evidence type="ECO:0008006" key="3">
    <source>
        <dbReference type="Google" id="ProtNLM"/>
    </source>
</evidence>
<dbReference type="EMBL" id="AP025293">
    <property type="protein sequence ID" value="BDD00740.1"/>
    <property type="molecule type" value="Genomic_DNA"/>
</dbReference>
<name>A0ABN6LC93_9BACT</name>
<keyword evidence="1" id="KW-0614">Plasmid</keyword>
<sequence length="209" mass="23431">MRAGKVKATADRSDAVSGSGNLGAFDVVSAEQLSAMKFNTLKLPAPFSGLLGEPFQPFYMMIYGRRFQGKSTVALCLANALAKVGKKVLFVSNEEGLQGSLQEKIKRLKVDQHIDFVQDFHEGQLKQYDVVFMDSVQTIGLKVEQFQAFKQRYPNCSIVMIFKQNRDGSSKGGSDWEHDVDAIMKVEDRSATMEKNRFPKAKPKTYKIF</sequence>
<evidence type="ECO:0000313" key="1">
    <source>
        <dbReference type="EMBL" id="BDD00740.1"/>
    </source>
</evidence>
<dbReference type="RefSeq" id="WP_338398542.1">
    <property type="nucleotide sequence ID" value="NZ_AP025293.1"/>
</dbReference>